<dbReference type="AlphaFoldDB" id="A0A0R2S9D9"/>
<evidence type="ECO:0000256" key="3">
    <source>
        <dbReference type="ARBA" id="ARBA00022723"/>
    </source>
</evidence>
<feature type="domain" description="Cytochrome c" evidence="7">
    <location>
        <begin position="55"/>
        <end position="125"/>
    </location>
</feature>
<gene>
    <name evidence="8" type="ORF">ABR69_01600</name>
</gene>
<evidence type="ECO:0000256" key="2">
    <source>
        <dbReference type="ARBA" id="ARBA00022617"/>
    </source>
</evidence>
<evidence type="ECO:0000256" key="5">
    <source>
        <dbReference type="ARBA" id="ARBA00023004"/>
    </source>
</evidence>
<evidence type="ECO:0000259" key="7">
    <source>
        <dbReference type="Pfam" id="PF13442"/>
    </source>
</evidence>
<keyword evidence="2" id="KW-0349">Heme</keyword>
<dbReference type="Pfam" id="PF13442">
    <property type="entry name" value="Cytochrome_CBB3"/>
    <property type="match status" value="1"/>
</dbReference>
<proteinExistence type="predicted"/>
<evidence type="ECO:0000256" key="1">
    <source>
        <dbReference type="ARBA" id="ARBA00022448"/>
    </source>
</evidence>
<keyword evidence="3" id="KW-0479">Metal-binding</keyword>
<dbReference type="EMBL" id="LIBB01000167">
    <property type="protein sequence ID" value="KRO71548.1"/>
    <property type="molecule type" value="Genomic_DNA"/>
</dbReference>
<dbReference type="GO" id="GO:0005506">
    <property type="term" value="F:iron ion binding"/>
    <property type="evidence" value="ECO:0007669"/>
    <property type="project" value="InterPro"/>
</dbReference>
<organism evidence="8 9">
    <name type="scientific">OM182 bacterium BACL3 MAG-120507-bin80</name>
    <dbReference type="NCBI Taxonomy" id="1655577"/>
    <lineage>
        <taxon>Bacteria</taxon>
        <taxon>Pseudomonadati</taxon>
        <taxon>Pseudomonadota</taxon>
        <taxon>Gammaproteobacteria</taxon>
        <taxon>OMG group</taxon>
        <taxon>OM182 clade</taxon>
    </lineage>
</organism>
<dbReference type="SUPFAM" id="SSF46626">
    <property type="entry name" value="Cytochrome c"/>
    <property type="match status" value="1"/>
</dbReference>
<name>A0A0R2S9D9_9GAMM</name>
<keyword evidence="1" id="KW-0813">Transport</keyword>
<feature type="chain" id="PRO_5006423463" description="Cytochrome c domain-containing protein" evidence="6">
    <location>
        <begin position="30"/>
        <end position="129"/>
    </location>
</feature>
<keyword evidence="4" id="KW-0249">Electron transport</keyword>
<keyword evidence="6" id="KW-0732">Signal</keyword>
<protein>
    <recommendedName>
        <fullName evidence="7">Cytochrome c domain-containing protein</fullName>
    </recommendedName>
</protein>
<keyword evidence="5" id="KW-0408">Iron</keyword>
<dbReference type="InterPro" id="IPR009056">
    <property type="entry name" value="Cyt_c-like_dom"/>
</dbReference>
<dbReference type="PRINTS" id="PR00607">
    <property type="entry name" value="CYTCHROMECIE"/>
</dbReference>
<feature type="signal peptide" evidence="6">
    <location>
        <begin position="1"/>
        <end position="29"/>
    </location>
</feature>
<dbReference type="InterPro" id="IPR002323">
    <property type="entry name" value="Cyt_CIE"/>
</dbReference>
<dbReference type="InterPro" id="IPR036909">
    <property type="entry name" value="Cyt_c-like_dom_sf"/>
</dbReference>
<evidence type="ECO:0000256" key="4">
    <source>
        <dbReference type="ARBA" id="ARBA00022982"/>
    </source>
</evidence>
<evidence type="ECO:0000256" key="6">
    <source>
        <dbReference type="SAM" id="SignalP"/>
    </source>
</evidence>
<dbReference type="GO" id="GO:0009055">
    <property type="term" value="F:electron transfer activity"/>
    <property type="evidence" value="ECO:0007669"/>
    <property type="project" value="InterPro"/>
</dbReference>
<evidence type="ECO:0000313" key="9">
    <source>
        <dbReference type="Proteomes" id="UP000051934"/>
    </source>
</evidence>
<dbReference type="PANTHER" id="PTHR40942">
    <property type="match status" value="1"/>
</dbReference>
<sequence>MKALLLRMFIFRMLALASILGLLSTSLSAAEPNLPGNDLGVTNPSMSDSAGSEAMAKWARSCALCHITGEANAPVVGDTEEWQQRLQKGEAALLNNVVNGINSMPPLGYCMSCEAADFRVMIDFMAGVK</sequence>
<dbReference type="Proteomes" id="UP000051934">
    <property type="component" value="Unassembled WGS sequence"/>
</dbReference>
<comment type="caution">
    <text evidence="8">The sequence shown here is derived from an EMBL/GenBank/DDBJ whole genome shotgun (WGS) entry which is preliminary data.</text>
</comment>
<evidence type="ECO:0000313" key="8">
    <source>
        <dbReference type="EMBL" id="KRO71548.1"/>
    </source>
</evidence>
<dbReference type="Gene3D" id="1.10.760.10">
    <property type="entry name" value="Cytochrome c-like domain"/>
    <property type="match status" value="1"/>
</dbReference>
<reference evidence="8 9" key="1">
    <citation type="submission" date="2015-10" db="EMBL/GenBank/DDBJ databases">
        <title>Metagenome-Assembled Genomes uncover a global brackish microbiome.</title>
        <authorList>
            <person name="Hugerth L.W."/>
            <person name="Larsson J."/>
            <person name="Alneberg J."/>
            <person name="Lindh M.V."/>
            <person name="Legrand C."/>
            <person name="Pinhassi J."/>
            <person name="Andersson A.F."/>
        </authorList>
    </citation>
    <scope>NUCLEOTIDE SEQUENCE [LARGE SCALE GENOMIC DNA]</scope>
    <source>
        <strain evidence="8">BACL4 MAG-120507-bin80</strain>
    </source>
</reference>
<dbReference type="PANTHER" id="PTHR40942:SF4">
    <property type="entry name" value="CYTOCHROME C5"/>
    <property type="match status" value="1"/>
</dbReference>
<dbReference type="GO" id="GO:0020037">
    <property type="term" value="F:heme binding"/>
    <property type="evidence" value="ECO:0007669"/>
    <property type="project" value="InterPro"/>
</dbReference>
<accession>A0A0R2S9D9</accession>